<evidence type="ECO:0000259" key="7">
    <source>
        <dbReference type="Pfam" id="PF04893"/>
    </source>
</evidence>
<dbReference type="InterPro" id="IPR045231">
    <property type="entry name" value="Yip1/4-like"/>
</dbReference>
<evidence type="ECO:0000256" key="4">
    <source>
        <dbReference type="ARBA" id="ARBA00022989"/>
    </source>
</evidence>
<reference evidence="11" key="2">
    <citation type="submission" date="2025-05" db="UniProtKB">
        <authorList>
            <consortium name="RefSeq"/>
        </authorList>
    </citation>
    <scope>IDENTIFICATION</scope>
    <source>
        <strain evidence="10 11">Aabys</strain>
        <tissue evidence="11">Whole body</tissue>
    </source>
</reference>
<evidence type="ECO:0000256" key="3">
    <source>
        <dbReference type="ARBA" id="ARBA00022692"/>
    </source>
</evidence>
<feature type="transmembrane region" description="Helical" evidence="6">
    <location>
        <begin position="155"/>
        <end position="175"/>
    </location>
</feature>
<dbReference type="GO" id="GO:0006888">
    <property type="term" value="P:endoplasmic reticulum to Golgi vesicle-mediated transport"/>
    <property type="evidence" value="ECO:0007669"/>
    <property type="project" value="InterPro"/>
</dbReference>
<dbReference type="STRING" id="7370.A0A1I8MEP9"/>
<evidence type="ECO:0000313" key="10">
    <source>
        <dbReference type="RefSeq" id="XP_005181000.1"/>
    </source>
</evidence>
<dbReference type="OrthoDB" id="440385at2759"/>
<evidence type="ECO:0000256" key="6">
    <source>
        <dbReference type="RuleBase" id="RU361264"/>
    </source>
</evidence>
<comment type="subcellular location">
    <subcellularLocation>
        <location evidence="6">Golgi apparatus membrane</location>
        <topology evidence="6">Multi-pass membrane protein</topology>
    </subcellularLocation>
    <subcellularLocation>
        <location evidence="1">Membrane</location>
        <topology evidence="1">Multi-pass membrane protein</topology>
    </subcellularLocation>
</comment>
<dbReference type="VEuPathDB" id="VectorBase:MDOA004138"/>
<keyword evidence="5 6" id="KW-0472">Membrane</keyword>
<dbReference type="PANTHER" id="PTHR21236">
    <property type="entry name" value="GOLGI MEMBRANE PROTEIN YIP1"/>
    <property type="match status" value="1"/>
</dbReference>
<name>A0A1I8MEP9_MUSDO</name>
<evidence type="ECO:0000313" key="11">
    <source>
        <dbReference type="RefSeq" id="XP_058986630.1"/>
    </source>
</evidence>
<dbReference type="GeneID" id="101899173"/>
<feature type="transmembrane region" description="Helical" evidence="6">
    <location>
        <begin position="212"/>
        <end position="232"/>
    </location>
</feature>
<reference evidence="8" key="1">
    <citation type="submission" date="2020-05" db="UniProtKB">
        <authorList>
            <consortium name="EnsemblMetazoa"/>
        </authorList>
    </citation>
    <scope>IDENTIFICATION</scope>
    <source>
        <strain evidence="8">Aabys</strain>
    </source>
</reference>
<accession>A0A1I8MEP9</accession>
<dbReference type="eggNOG" id="KOG3103">
    <property type="taxonomic scope" value="Eukaryota"/>
</dbReference>
<dbReference type="RefSeq" id="XP_005181000.1">
    <property type="nucleotide sequence ID" value="XM_005180943.3"/>
</dbReference>
<dbReference type="KEGG" id="mde:101899173"/>
<evidence type="ECO:0000313" key="9">
    <source>
        <dbReference type="Proteomes" id="UP001652621"/>
    </source>
</evidence>
<dbReference type="RefSeq" id="XP_058986630.1">
    <property type="nucleotide sequence ID" value="XM_059130647.1"/>
</dbReference>
<feature type="transmembrane region" description="Helical" evidence="6">
    <location>
        <begin position="244"/>
        <end position="261"/>
    </location>
</feature>
<dbReference type="AlphaFoldDB" id="A0A1I8MEP9"/>
<dbReference type="EnsemblMetazoa" id="MDOA004138-RA">
    <property type="protein sequence ID" value="MDOA004138-PA"/>
    <property type="gene ID" value="MDOA004138"/>
</dbReference>
<proteinExistence type="inferred from homology"/>
<feature type="transmembrane region" description="Helical" evidence="6">
    <location>
        <begin position="182"/>
        <end position="206"/>
    </location>
</feature>
<evidence type="ECO:0000256" key="1">
    <source>
        <dbReference type="ARBA" id="ARBA00004141"/>
    </source>
</evidence>
<dbReference type="Pfam" id="PF04893">
    <property type="entry name" value="Yip1"/>
    <property type="match status" value="1"/>
</dbReference>
<gene>
    <name evidence="8" type="primary">101899173</name>
    <name evidence="10" type="synonym">LOC101899173</name>
    <name evidence="11" type="synonym">LOC131800595</name>
</gene>
<evidence type="ECO:0000256" key="5">
    <source>
        <dbReference type="ARBA" id="ARBA00023136"/>
    </source>
</evidence>
<protein>
    <recommendedName>
        <fullName evidence="6">Protein YIPF</fullName>
    </recommendedName>
</protein>
<dbReference type="InterPro" id="IPR006977">
    <property type="entry name" value="Yip1_dom"/>
</dbReference>
<dbReference type="PANTHER" id="PTHR21236:SF2">
    <property type="entry name" value="PROTEIN YIPF"/>
    <property type="match status" value="1"/>
</dbReference>
<keyword evidence="9" id="KW-1185">Reference proteome</keyword>
<keyword evidence="3 6" id="KW-0812">Transmembrane</keyword>
<comment type="caution">
    <text evidence="6">Lacks conserved residue(s) required for the propagation of feature annotation.</text>
</comment>
<dbReference type="GO" id="GO:0005802">
    <property type="term" value="C:trans-Golgi network"/>
    <property type="evidence" value="ECO:0007669"/>
    <property type="project" value="TreeGrafter"/>
</dbReference>
<dbReference type="VEuPathDB" id="VectorBase:MDOMA2_011291"/>
<dbReference type="GO" id="GO:0000139">
    <property type="term" value="C:Golgi membrane"/>
    <property type="evidence" value="ECO:0007669"/>
    <property type="project" value="UniProtKB-SubCell"/>
</dbReference>
<sequence>MANFGGPNDFYTSGDNSYNFDMPEFEQELNFQNFENTPTNVPPNYDMNYPNTNNSGMSSFYDPNAYAPNPYDQNDKGFKAGGGGNTGNEFEDEPPLLEELGINPNHIFQKTLAVLNPMRGADQQILQDTDMAGPLVFCLALGGFLLLSGKVTFSYIYGIGVMGSIAFYCLLSLMASQANVTFGAVVSVLGYCLLPMVVLSGVNVLITIQGTIGLIVAGVCILWCSLSASKLFVTAYSMDHQQVLIAYPCALLYGVFALITIF</sequence>
<organism evidence="8">
    <name type="scientific">Musca domestica</name>
    <name type="common">House fly</name>
    <dbReference type="NCBI Taxonomy" id="7370"/>
    <lineage>
        <taxon>Eukaryota</taxon>
        <taxon>Metazoa</taxon>
        <taxon>Ecdysozoa</taxon>
        <taxon>Arthropoda</taxon>
        <taxon>Hexapoda</taxon>
        <taxon>Insecta</taxon>
        <taxon>Pterygota</taxon>
        <taxon>Neoptera</taxon>
        <taxon>Endopterygota</taxon>
        <taxon>Diptera</taxon>
        <taxon>Brachycera</taxon>
        <taxon>Muscomorpha</taxon>
        <taxon>Muscoidea</taxon>
        <taxon>Muscidae</taxon>
        <taxon>Musca</taxon>
    </lineage>
</organism>
<keyword evidence="4 6" id="KW-1133">Transmembrane helix</keyword>
<dbReference type="VEuPathDB" id="VectorBase:MDOMA2_019335"/>
<feature type="domain" description="Yip1" evidence="7">
    <location>
        <begin position="115"/>
        <end position="259"/>
    </location>
</feature>
<comment type="similarity">
    <text evidence="2 6">Belongs to the YIP1 family.</text>
</comment>
<evidence type="ECO:0000256" key="2">
    <source>
        <dbReference type="ARBA" id="ARBA00010596"/>
    </source>
</evidence>
<evidence type="ECO:0000313" key="8">
    <source>
        <dbReference type="EnsemblMetazoa" id="MDOA004138-PA"/>
    </source>
</evidence>
<dbReference type="GO" id="GO:0048280">
    <property type="term" value="P:vesicle fusion with Golgi apparatus"/>
    <property type="evidence" value="ECO:0007669"/>
    <property type="project" value="TreeGrafter"/>
</dbReference>
<dbReference type="Proteomes" id="UP001652621">
    <property type="component" value="Unplaced"/>
</dbReference>